<dbReference type="AlphaFoldDB" id="A0A9D9DU88"/>
<evidence type="ECO:0000313" key="8">
    <source>
        <dbReference type="Proteomes" id="UP000823611"/>
    </source>
</evidence>
<dbReference type="PANTHER" id="PTHR11061:SF30">
    <property type="entry name" value="TRNA (URACIL(54)-C(5))-METHYLTRANSFERASE"/>
    <property type="match status" value="1"/>
</dbReference>
<feature type="binding site" evidence="4">
    <location>
        <position position="337"/>
    </location>
    <ligand>
        <name>S-adenosyl-L-methionine</name>
        <dbReference type="ChEBI" id="CHEBI:59789"/>
    </ligand>
</feature>
<evidence type="ECO:0000313" key="7">
    <source>
        <dbReference type="EMBL" id="MBO8434064.1"/>
    </source>
</evidence>
<keyword evidence="1 4" id="KW-0489">Methyltransferase</keyword>
<dbReference type="InterPro" id="IPR010280">
    <property type="entry name" value="U5_MeTrfase_fam"/>
</dbReference>
<sequence>MKFKPPVVKNETYEMTINDLGTEGQGIGKINGFTVFVENALPDEIVKVLIVKVKKSFAYGKLVDIIKPSEYRVEPFCSNAKRCGGCQLQHLSYEGQLQFKRKKVIDCLERIGGFKDIKVDDIVGMDKPVRYRNKAQFPVGMGKNGVEIGFYAKRSHNIIDTEKCYLQHSINDEIVRRFKEFMVENNISSYNEETHKGVVRHILTRIGFKTGEIMVCVVGNSKKMPCSDKLVEKFKDIEGMTSIVFNENREKTNVILGSKVTTLYGKDYITDYIDDIKFEISPLSFFQVNPIQTEKLYSKALEFADIKGDENVLDIYCGIGTISLFFARKSKSVLGVEIIPEAIEDAKRNASINGLSNTRFEVGKAEEIIPMLYEKEGIKADVVVVDPPRKGCDEAVLETIAQIKPKKVVYVSCDPATMARDLRYLADNGFEIKRVCPVDQFCHTTHVETVVLLTRN</sequence>
<reference evidence="7" key="2">
    <citation type="journal article" date="2021" name="PeerJ">
        <title>Extensive microbial diversity within the chicken gut microbiome revealed by metagenomics and culture.</title>
        <authorList>
            <person name="Gilroy R."/>
            <person name="Ravi A."/>
            <person name="Getino M."/>
            <person name="Pursley I."/>
            <person name="Horton D.L."/>
            <person name="Alikhan N.F."/>
            <person name="Baker D."/>
            <person name="Gharbi K."/>
            <person name="Hall N."/>
            <person name="Watson M."/>
            <person name="Adriaenssens E.M."/>
            <person name="Foster-Nyarko E."/>
            <person name="Jarju S."/>
            <person name="Secka A."/>
            <person name="Antonio M."/>
            <person name="Oren A."/>
            <person name="Chaudhuri R.R."/>
            <person name="La Ragione R."/>
            <person name="Hildebrand F."/>
            <person name="Pallen M.J."/>
        </authorList>
    </citation>
    <scope>NUCLEOTIDE SEQUENCE</scope>
    <source>
        <strain evidence="7">F6-4510</strain>
    </source>
</reference>
<dbReference type="PROSITE" id="PS01230">
    <property type="entry name" value="TRMA_1"/>
    <property type="match status" value="1"/>
</dbReference>
<accession>A0A9D9DU88</accession>
<dbReference type="Pfam" id="PF05958">
    <property type="entry name" value="tRNA_U5-meth_tr"/>
    <property type="match status" value="1"/>
</dbReference>
<keyword evidence="3 4" id="KW-0949">S-adenosyl-L-methionine</keyword>
<dbReference type="PROSITE" id="PS50926">
    <property type="entry name" value="TRAM"/>
    <property type="match status" value="1"/>
</dbReference>
<dbReference type="InterPro" id="IPR012340">
    <property type="entry name" value="NA-bd_OB-fold"/>
</dbReference>
<dbReference type="PANTHER" id="PTHR11061">
    <property type="entry name" value="RNA M5U METHYLTRANSFERASE"/>
    <property type="match status" value="1"/>
</dbReference>
<dbReference type="Gene3D" id="3.40.50.150">
    <property type="entry name" value="Vaccinia Virus protein VP39"/>
    <property type="match status" value="1"/>
</dbReference>
<keyword evidence="2 4" id="KW-0808">Transferase</keyword>
<dbReference type="Gene3D" id="2.40.50.1070">
    <property type="match status" value="1"/>
</dbReference>
<dbReference type="GO" id="GO:0070041">
    <property type="term" value="F:rRNA (uridine-C5-)-methyltransferase activity"/>
    <property type="evidence" value="ECO:0007669"/>
    <property type="project" value="TreeGrafter"/>
</dbReference>
<evidence type="ECO:0000256" key="1">
    <source>
        <dbReference type="ARBA" id="ARBA00022603"/>
    </source>
</evidence>
<dbReference type="SUPFAM" id="SSF53335">
    <property type="entry name" value="S-adenosyl-L-methionine-dependent methyltransferases"/>
    <property type="match status" value="1"/>
</dbReference>
<dbReference type="InterPro" id="IPR002792">
    <property type="entry name" value="TRAM_dom"/>
</dbReference>
<dbReference type="EC" id="2.1.1.190" evidence="7"/>
<dbReference type="CDD" id="cd02440">
    <property type="entry name" value="AdoMet_MTases"/>
    <property type="match status" value="1"/>
</dbReference>
<dbReference type="GO" id="GO:0070475">
    <property type="term" value="P:rRNA base methylation"/>
    <property type="evidence" value="ECO:0007669"/>
    <property type="project" value="TreeGrafter"/>
</dbReference>
<dbReference type="FunFam" id="3.40.50.150:FF:000009">
    <property type="entry name" value="23S rRNA (Uracil(1939)-C(5))-methyltransferase RlmD"/>
    <property type="match status" value="1"/>
</dbReference>
<comment type="caution">
    <text evidence="7">The sequence shown here is derived from an EMBL/GenBank/DDBJ whole genome shotgun (WGS) entry which is preliminary data.</text>
</comment>
<comment type="similarity">
    <text evidence="4">Belongs to the class I-like SAM-binding methyltransferase superfamily. RNA M5U methyltransferase family.</text>
</comment>
<dbReference type="NCBIfam" id="TIGR00479">
    <property type="entry name" value="rumA"/>
    <property type="match status" value="1"/>
</dbReference>
<dbReference type="EMBL" id="JADIMX010000037">
    <property type="protein sequence ID" value="MBO8434064.1"/>
    <property type="molecule type" value="Genomic_DNA"/>
</dbReference>
<dbReference type="Gene3D" id="2.40.50.140">
    <property type="entry name" value="Nucleic acid-binding proteins"/>
    <property type="match status" value="1"/>
</dbReference>
<evidence type="ECO:0000256" key="5">
    <source>
        <dbReference type="PROSITE-ProRule" id="PRU10015"/>
    </source>
</evidence>
<evidence type="ECO:0000259" key="6">
    <source>
        <dbReference type="PROSITE" id="PS50926"/>
    </source>
</evidence>
<proteinExistence type="inferred from homology"/>
<evidence type="ECO:0000256" key="2">
    <source>
        <dbReference type="ARBA" id="ARBA00022679"/>
    </source>
</evidence>
<protein>
    <submittedName>
        <fullName evidence="7">23S rRNA (Uracil(1939)-C(5))-methyltransferase RlmD</fullName>
        <ecNumber evidence="7">2.1.1.190</ecNumber>
    </submittedName>
</protein>
<feature type="domain" description="TRAM" evidence="6">
    <location>
        <begin position="6"/>
        <end position="64"/>
    </location>
</feature>
<feature type="active site" description="Nucleophile" evidence="4">
    <location>
        <position position="413"/>
    </location>
</feature>
<reference evidence="7" key="1">
    <citation type="submission" date="2020-10" db="EMBL/GenBank/DDBJ databases">
        <authorList>
            <person name="Gilroy R."/>
        </authorList>
    </citation>
    <scope>NUCLEOTIDE SEQUENCE</scope>
    <source>
        <strain evidence="7">F6-4510</strain>
    </source>
</reference>
<feature type="active site" evidence="5">
    <location>
        <position position="413"/>
    </location>
</feature>
<evidence type="ECO:0000256" key="4">
    <source>
        <dbReference type="PROSITE-ProRule" id="PRU01024"/>
    </source>
</evidence>
<dbReference type="Proteomes" id="UP000823611">
    <property type="component" value="Unassembled WGS sequence"/>
</dbReference>
<evidence type="ECO:0000256" key="3">
    <source>
        <dbReference type="ARBA" id="ARBA00022691"/>
    </source>
</evidence>
<dbReference type="SUPFAM" id="SSF50249">
    <property type="entry name" value="Nucleic acid-binding proteins"/>
    <property type="match status" value="1"/>
</dbReference>
<dbReference type="PROSITE" id="PS51687">
    <property type="entry name" value="SAM_MT_RNA_M5U"/>
    <property type="match status" value="1"/>
</dbReference>
<gene>
    <name evidence="7" type="primary">rlmD</name>
    <name evidence="7" type="ORF">IAC55_01915</name>
</gene>
<feature type="binding site" evidence="4">
    <location>
        <position position="316"/>
    </location>
    <ligand>
        <name>S-adenosyl-L-methionine</name>
        <dbReference type="ChEBI" id="CHEBI:59789"/>
    </ligand>
</feature>
<feature type="binding site" evidence="4">
    <location>
        <position position="287"/>
    </location>
    <ligand>
        <name>S-adenosyl-L-methionine</name>
        <dbReference type="ChEBI" id="CHEBI:59789"/>
    </ligand>
</feature>
<feature type="binding site" evidence="4">
    <location>
        <position position="386"/>
    </location>
    <ligand>
        <name>S-adenosyl-L-methionine</name>
        <dbReference type="ChEBI" id="CHEBI:59789"/>
    </ligand>
</feature>
<dbReference type="InterPro" id="IPR029063">
    <property type="entry name" value="SAM-dependent_MTases_sf"/>
</dbReference>
<name>A0A9D9DU88_9FIRM</name>
<organism evidence="7 8">
    <name type="scientific">Candidatus Fimicola merdigallinarum</name>
    <dbReference type="NCBI Taxonomy" id="2840819"/>
    <lineage>
        <taxon>Bacteria</taxon>
        <taxon>Bacillati</taxon>
        <taxon>Bacillota</taxon>
        <taxon>Clostridia</taxon>
        <taxon>Lachnospirales</taxon>
        <taxon>Lachnospiraceae</taxon>
        <taxon>Lachnospiraceae incertae sedis</taxon>
        <taxon>Candidatus Fimicola</taxon>
    </lineage>
</organism>
<dbReference type="InterPro" id="IPR030390">
    <property type="entry name" value="MeTrfase_TrmA_AS"/>
</dbReference>
<dbReference type="Pfam" id="PF01938">
    <property type="entry name" value="TRAM"/>
    <property type="match status" value="1"/>
</dbReference>
<dbReference type="FunFam" id="2.40.50.140:FF:000097">
    <property type="entry name" value="23S rRNA (uracil(1939)-C(5))-methyltransferase RlmD"/>
    <property type="match status" value="1"/>
</dbReference>
<dbReference type="FunFam" id="2.40.50.1070:FF:000003">
    <property type="entry name" value="23S rRNA (Uracil-5-)-methyltransferase RumA"/>
    <property type="match status" value="1"/>
</dbReference>